<evidence type="ECO:0000313" key="8">
    <source>
        <dbReference type="EMBL" id="MUM76389.1"/>
    </source>
</evidence>
<proteinExistence type="predicted"/>
<dbReference type="Pfam" id="PF13183">
    <property type="entry name" value="Fer4_8"/>
    <property type="match status" value="1"/>
</dbReference>
<gene>
    <name evidence="8" type="ORF">GKC30_01935</name>
</gene>
<sequence length="440" mass="49741">MSQIADRLIDDPGLAAGVAQLTPERIEEVVNRVLKGETGAKLKAYQETCMRCGLCAQACHYYVSHDGDPSYSPVSKTTETIYELMNKKGRVEPSRIYEMAQIAYTECNLCKRCAHYCPIGIDTGYAMSMMRRICYLLDVVPQYIRDTSHSHAATMNQMWVKDDEWIDSLQWQEDEARDEFPDLRIPLDKEGAEIYYSVIGPEPKFRTQLIYQAAAIMHVAGVDFTMPSTPGWDNSDMSMFVGDFENMGRLKRAHFESAQKLRVKKIVMGECGHAFRSIYDMGNRWLGYADMPVPVVHAVEFFWELLTEGKIKIAKKLEGPVTIQDPCNIIRGRGLMDKLREVTSMLCEQTVEMIPNREHNYCCCAGGGVINCGPPFKNVRTKGNKAKADQLAKTGVHTIICPCHNCHGGLEDIIGYYELGMHPRFLGDIIYEIMEKPEGL</sequence>
<dbReference type="SUPFAM" id="SSF46548">
    <property type="entry name" value="alpha-helical ferredoxin"/>
    <property type="match status" value="1"/>
</dbReference>
<feature type="domain" description="4Fe-4S ferredoxin-type" evidence="7">
    <location>
        <begin position="40"/>
        <end position="69"/>
    </location>
</feature>
<dbReference type="Proteomes" id="UP000461162">
    <property type="component" value="Unassembled WGS sequence"/>
</dbReference>
<evidence type="ECO:0000256" key="1">
    <source>
        <dbReference type="ARBA" id="ARBA00022448"/>
    </source>
</evidence>
<dbReference type="PROSITE" id="PS51379">
    <property type="entry name" value="4FE4S_FER_2"/>
    <property type="match status" value="1"/>
</dbReference>
<protein>
    <submittedName>
        <fullName evidence="8">(Fe-S)-binding protein</fullName>
    </submittedName>
</protein>
<dbReference type="RefSeq" id="WP_155931965.1">
    <property type="nucleotide sequence ID" value="NZ_WODC01000001.1"/>
</dbReference>
<organism evidence="8 9">
    <name type="scientific">Pseudodesulfovibrio alkaliphilus</name>
    <dbReference type="NCBI Taxonomy" id="2661613"/>
    <lineage>
        <taxon>Bacteria</taxon>
        <taxon>Pseudomonadati</taxon>
        <taxon>Thermodesulfobacteriota</taxon>
        <taxon>Desulfovibrionia</taxon>
        <taxon>Desulfovibrionales</taxon>
        <taxon>Desulfovibrionaceae</taxon>
    </lineage>
</organism>
<dbReference type="NCBIfam" id="NF045724">
    <property type="entry name" value="ferredox_TmcB"/>
    <property type="match status" value="1"/>
</dbReference>
<dbReference type="Pfam" id="PF02754">
    <property type="entry name" value="CCG"/>
    <property type="match status" value="1"/>
</dbReference>
<dbReference type="AlphaFoldDB" id="A0A7K1KK05"/>
<keyword evidence="3" id="KW-0479">Metal-binding</keyword>
<dbReference type="GO" id="GO:0046872">
    <property type="term" value="F:metal ion binding"/>
    <property type="evidence" value="ECO:0007669"/>
    <property type="project" value="UniProtKB-KW"/>
</dbReference>
<comment type="caution">
    <text evidence="8">The sequence shown here is derived from an EMBL/GenBank/DDBJ whole genome shotgun (WGS) entry which is preliminary data.</text>
</comment>
<dbReference type="InterPro" id="IPR009051">
    <property type="entry name" value="Helical_ferredxn"/>
</dbReference>
<keyword evidence="6" id="KW-0411">Iron-sulfur</keyword>
<dbReference type="GO" id="GO:0016491">
    <property type="term" value="F:oxidoreductase activity"/>
    <property type="evidence" value="ECO:0007669"/>
    <property type="project" value="UniProtKB-ARBA"/>
</dbReference>
<name>A0A7K1KK05_9BACT</name>
<evidence type="ECO:0000256" key="6">
    <source>
        <dbReference type="ARBA" id="ARBA00023014"/>
    </source>
</evidence>
<keyword evidence="4" id="KW-0249">Electron transport</keyword>
<dbReference type="PANTHER" id="PTHR43551">
    <property type="entry name" value="FUMARATE REDUCTASE IRON-SULFUR SUBUNIT"/>
    <property type="match status" value="1"/>
</dbReference>
<dbReference type="GO" id="GO:0051539">
    <property type="term" value="F:4 iron, 4 sulfur cluster binding"/>
    <property type="evidence" value="ECO:0007669"/>
    <property type="project" value="UniProtKB-KW"/>
</dbReference>
<dbReference type="InterPro" id="IPR017896">
    <property type="entry name" value="4Fe4S_Fe-S-bd"/>
</dbReference>
<dbReference type="Gene3D" id="1.10.1060.10">
    <property type="entry name" value="Alpha-helical ferredoxin"/>
    <property type="match status" value="1"/>
</dbReference>
<evidence type="ECO:0000256" key="2">
    <source>
        <dbReference type="ARBA" id="ARBA00022485"/>
    </source>
</evidence>
<dbReference type="PROSITE" id="PS00198">
    <property type="entry name" value="4FE4S_FER_1"/>
    <property type="match status" value="1"/>
</dbReference>
<keyword evidence="5" id="KW-0408">Iron</keyword>
<dbReference type="InterPro" id="IPR004017">
    <property type="entry name" value="Cys_rich_dom"/>
</dbReference>
<evidence type="ECO:0000256" key="5">
    <source>
        <dbReference type="ARBA" id="ARBA00023004"/>
    </source>
</evidence>
<keyword evidence="1" id="KW-0813">Transport</keyword>
<accession>A0A7K1KK05</accession>
<evidence type="ECO:0000256" key="3">
    <source>
        <dbReference type="ARBA" id="ARBA00022723"/>
    </source>
</evidence>
<keyword evidence="9" id="KW-1185">Reference proteome</keyword>
<evidence type="ECO:0000256" key="4">
    <source>
        <dbReference type="ARBA" id="ARBA00022982"/>
    </source>
</evidence>
<evidence type="ECO:0000313" key="9">
    <source>
        <dbReference type="Proteomes" id="UP000461162"/>
    </source>
</evidence>
<keyword evidence="2" id="KW-0004">4Fe-4S</keyword>
<evidence type="ECO:0000259" key="7">
    <source>
        <dbReference type="PROSITE" id="PS51379"/>
    </source>
</evidence>
<dbReference type="EMBL" id="WODC01000001">
    <property type="protein sequence ID" value="MUM76389.1"/>
    <property type="molecule type" value="Genomic_DNA"/>
</dbReference>
<dbReference type="InterPro" id="IPR017900">
    <property type="entry name" value="4Fe4S_Fe_S_CS"/>
</dbReference>
<reference evidence="8 9" key="1">
    <citation type="submission" date="2019-11" db="EMBL/GenBank/DDBJ databases">
        <title>Pseudodesulfovibrio alkaliphilus, sp. nov., an alkaliphilic sulfate-reducing bacteria from mud volcano of Taman peninsula, Russia.</title>
        <authorList>
            <person name="Frolova A."/>
            <person name="Merkel A.Y."/>
            <person name="Slobodkin A.I."/>
        </authorList>
    </citation>
    <scope>NUCLEOTIDE SEQUENCE [LARGE SCALE GENOMIC DNA]</scope>
    <source>
        <strain evidence="8 9">F-1</strain>
    </source>
</reference>
<dbReference type="PANTHER" id="PTHR43551:SF1">
    <property type="entry name" value="HETERODISULFIDE REDUCTASE"/>
    <property type="match status" value="1"/>
</dbReference>